<feature type="compositionally biased region" description="Polar residues" evidence="1">
    <location>
        <begin position="180"/>
        <end position="211"/>
    </location>
</feature>
<feature type="compositionally biased region" description="Polar residues" evidence="1">
    <location>
        <begin position="157"/>
        <end position="172"/>
    </location>
</feature>
<evidence type="ECO:0000313" key="4">
    <source>
        <dbReference type="Proteomes" id="UP000262379"/>
    </source>
</evidence>
<feature type="chain" id="PRO_5016654490" evidence="2">
    <location>
        <begin position="19"/>
        <end position="211"/>
    </location>
</feature>
<comment type="caution">
    <text evidence="3">The sequence shown here is derived from an EMBL/GenBank/DDBJ whole genome shotgun (WGS) entry which is preliminary data.</text>
</comment>
<organism evidence="3 4">
    <name type="scientific">Mesorhizobium denitrificans</name>
    <dbReference type="NCBI Taxonomy" id="2294114"/>
    <lineage>
        <taxon>Bacteria</taxon>
        <taxon>Pseudomonadati</taxon>
        <taxon>Pseudomonadota</taxon>
        <taxon>Alphaproteobacteria</taxon>
        <taxon>Hyphomicrobiales</taxon>
        <taxon>Phyllobacteriaceae</taxon>
        <taxon>Mesorhizobium</taxon>
    </lineage>
</organism>
<reference evidence="4" key="1">
    <citation type="submission" date="2018-08" db="EMBL/GenBank/DDBJ databases">
        <authorList>
            <person name="Im W.T."/>
        </authorList>
    </citation>
    <scope>NUCLEOTIDE SEQUENCE [LARGE SCALE GENOMIC DNA]</scope>
    <source>
        <strain evidence="4">LA-28</strain>
    </source>
</reference>
<feature type="signal peptide" evidence="2">
    <location>
        <begin position="1"/>
        <end position="18"/>
    </location>
</feature>
<evidence type="ECO:0000256" key="1">
    <source>
        <dbReference type="SAM" id="MobiDB-lite"/>
    </source>
</evidence>
<sequence length="211" mass="21516">MVGGTLLALALYAAPASAQSAGSGCGIQQAADLAMQRQIALLDAAKVDSSKFFNGANSCLGANLLKSFDLSNLIPSSMDFLGSIGSSLIDNVIQQATQQVCQVLNNQLQDIVGKINGQMFDFNSLMGSQMSDLLGGSGSSISPINIPNLPNMGQYTFTSASVPTSDNPTSPIYQPPAGNSGVNGSQTGTPAGSTTPDLFNNMFSPAGQNGG</sequence>
<keyword evidence="2" id="KW-0732">Signal</keyword>
<evidence type="ECO:0000256" key="2">
    <source>
        <dbReference type="SAM" id="SignalP"/>
    </source>
</evidence>
<accession>A0A371X623</accession>
<proteinExistence type="predicted"/>
<gene>
    <name evidence="3" type="ORF">DY251_19515</name>
</gene>
<dbReference type="Proteomes" id="UP000262379">
    <property type="component" value="Unassembled WGS sequence"/>
</dbReference>
<name>A0A371X623_9HYPH</name>
<dbReference type="EMBL" id="QURN01000019">
    <property type="protein sequence ID" value="RFC64665.1"/>
    <property type="molecule type" value="Genomic_DNA"/>
</dbReference>
<evidence type="ECO:0000313" key="3">
    <source>
        <dbReference type="EMBL" id="RFC64665.1"/>
    </source>
</evidence>
<keyword evidence="4" id="KW-1185">Reference proteome</keyword>
<feature type="region of interest" description="Disordered" evidence="1">
    <location>
        <begin position="157"/>
        <end position="211"/>
    </location>
</feature>
<protein>
    <submittedName>
        <fullName evidence="3">Uncharacterized protein</fullName>
    </submittedName>
</protein>
<dbReference type="AlphaFoldDB" id="A0A371X623"/>